<dbReference type="GeneID" id="77809148"/>
<reference evidence="2" key="1">
    <citation type="submission" date="2022-10" db="EMBL/GenBank/DDBJ databases">
        <title>Puccinia triticina Genome sequencing and assembly.</title>
        <authorList>
            <person name="Li C."/>
        </authorList>
    </citation>
    <scope>NUCLEOTIDE SEQUENCE</scope>
    <source>
        <strain evidence="2">Pt15</strain>
    </source>
</reference>
<dbReference type="RefSeq" id="XP_053019481.1">
    <property type="nucleotide sequence ID" value="XM_053168253.1"/>
</dbReference>
<dbReference type="EMBL" id="CP110424">
    <property type="protein sequence ID" value="WAQ83926.1"/>
    <property type="molecule type" value="Genomic_DNA"/>
</dbReference>
<evidence type="ECO:0000256" key="1">
    <source>
        <dbReference type="SAM" id="MobiDB-lite"/>
    </source>
</evidence>
<evidence type="ECO:0000313" key="2">
    <source>
        <dbReference type="EMBL" id="WAQ83926.1"/>
    </source>
</evidence>
<protein>
    <submittedName>
        <fullName evidence="2">Uncharacterized protein</fullName>
    </submittedName>
</protein>
<sequence length="153" mass="16841">MHLARRRVAQHTCSGASLRPTGDRHTLKPTMANIPAPGLLRSIDGLDDSDLKLKLRTAGVVVDRSESHSSIVLRSDSACLIVDCTIPMAADSLSNYLPRLTNRLIVLGYLRLATNEETRRHKPFACKYSLEALIVKQAPGLNLLAWEESLVVD</sequence>
<feature type="region of interest" description="Disordered" evidence="1">
    <location>
        <begin position="1"/>
        <end position="30"/>
    </location>
</feature>
<name>A0ABY7CFD8_9BASI</name>
<gene>
    <name evidence="2" type="ORF">PtA15_4A376</name>
</gene>
<organism evidence="2 3">
    <name type="scientific">Puccinia triticina</name>
    <dbReference type="NCBI Taxonomy" id="208348"/>
    <lineage>
        <taxon>Eukaryota</taxon>
        <taxon>Fungi</taxon>
        <taxon>Dikarya</taxon>
        <taxon>Basidiomycota</taxon>
        <taxon>Pucciniomycotina</taxon>
        <taxon>Pucciniomycetes</taxon>
        <taxon>Pucciniales</taxon>
        <taxon>Pucciniaceae</taxon>
        <taxon>Puccinia</taxon>
    </lineage>
</organism>
<keyword evidence="3" id="KW-1185">Reference proteome</keyword>
<dbReference type="Proteomes" id="UP001164743">
    <property type="component" value="Chromosome 4A"/>
</dbReference>
<evidence type="ECO:0000313" key="3">
    <source>
        <dbReference type="Proteomes" id="UP001164743"/>
    </source>
</evidence>
<accession>A0ABY7CFD8</accession>
<proteinExistence type="predicted"/>